<organism evidence="2">
    <name type="scientific">Streptomyces sp. NBC_00093</name>
    <dbReference type="NCBI Taxonomy" id="2975649"/>
    <lineage>
        <taxon>Bacteria</taxon>
        <taxon>Bacillati</taxon>
        <taxon>Actinomycetota</taxon>
        <taxon>Actinomycetes</taxon>
        <taxon>Kitasatosporales</taxon>
        <taxon>Streptomycetaceae</taxon>
        <taxon>Streptomyces</taxon>
    </lineage>
</organism>
<gene>
    <name evidence="2" type="ORF">OHA22_50805</name>
</gene>
<dbReference type="InterPro" id="IPR046538">
    <property type="entry name" value="DUF6603"/>
</dbReference>
<proteinExistence type="predicted"/>
<evidence type="ECO:0000259" key="1">
    <source>
        <dbReference type="Pfam" id="PF20248"/>
    </source>
</evidence>
<dbReference type="AlphaFoldDB" id="A0AAU2AII0"/>
<sequence>MAAQDPPTTEHQLALWLGLALAPLTEVAVDPARRAKLLADLGFTPPAEIPDLGLDAAHLTALDTATDDLFAAIAAGDASADEYAAVLLAVVNMVGDVLAMGDRLTAVLDAAYLQVSRIAELLPERLLHWMLVEQLRHNAPLLGLLTALGLVDDGEPGGASYPRLRLDRLGLLMNPGALLADVYGWGTADPNLELALDRLVLMLRMVWSPATFGISVEAALAAATDDSTVPRAVDADDYGRPDEARLPVVAREVYGVDLDAGVTLRLVDADGVRRAALALSPILDGDATVTVPLGSGAWLLAVGVKGEVSFDAVTIAPGPGGQGVTVTPPGGVVAGGRVTLGLTRQNADGTPVRLFTVAGVAVLEARSVGVAFAAGASTTGGLDLGVELTLVGGVVRFGTGAADGFMAKALPPGGIEATLDLTLGWATERGFYVRGGAGLEISIPVHTTYLSVLTIDTVDLAVALRETGTLDAAVAATFRVELGPAKAAVEKMGVSARLEFPPGGGNLGPAQLGMAFRPPDGASLSLNAKPVSGGGYVRNDPDKGRYGGILQLRIADTVAVTAIGLIATKLPDGRRGFSLLVIITAQFPPIQLGLGFTLNGLGGLFGAHRSMDLAALRAGVRNRGIDSVLFPIDPVGNSLRVVRDVEAFFPVTEGQFCVGLMAAIGWGTPTLVKAEIGVVVELPSPVRIALLGRLSVVLPDEDAAVVSLKVVVLGTIDFAAQELAIDASIYDSRIAVFGISGDFALRLNYGATPAFAVAIGGFNPRFAPPPGFPELARVQISLTTSDNPRLRLEAYLANTPTTVQAGARLDLYAEADLGILGMFSASAWLYFDALVYLLPKLTFIVDLGGGIAIARNGKPFLSAQLVLTLEGPQPVHGYGYAEIDFFGKHRLPIDVTVGPEPSPLVLPPGDPITALLTALGSAGNWSAQLPSAGGAGLVQLRDLGDVAEDLLLVHPFGAIAFSQRVAPLDVPIDTFEGAPPPPDAAVLSPRVSIGGLAATGSQVREAFPAGQFFTLSDDEKLTGEAFPRFCSGLAGLTVPERAVTPPPAVAGGEGYETAVLNPESWWPEPHDEPYAFANATLDVLVGTSAAGRAPTRTTGAAGFTGEPLGIAVVEKSYRLASTADLAPAAGSWATATEADLARGGDTGLQVVGAHEVGV</sequence>
<dbReference type="EMBL" id="CP108222">
    <property type="protein sequence ID" value="WTT23269.1"/>
    <property type="molecule type" value="Genomic_DNA"/>
</dbReference>
<accession>A0AAU2AII0</accession>
<dbReference type="Pfam" id="PF20248">
    <property type="entry name" value="DUF6603"/>
    <property type="match status" value="1"/>
</dbReference>
<name>A0AAU2AII0_9ACTN</name>
<evidence type="ECO:0000313" key="2">
    <source>
        <dbReference type="EMBL" id="WTT23269.1"/>
    </source>
</evidence>
<protein>
    <recommendedName>
        <fullName evidence="1">DUF6603 domain-containing protein</fullName>
    </recommendedName>
</protein>
<reference evidence="2" key="1">
    <citation type="submission" date="2022-10" db="EMBL/GenBank/DDBJ databases">
        <title>The complete genomes of actinobacterial strains from the NBC collection.</title>
        <authorList>
            <person name="Joergensen T.S."/>
            <person name="Alvarez Arevalo M."/>
            <person name="Sterndorff E.B."/>
            <person name="Faurdal D."/>
            <person name="Vuksanovic O."/>
            <person name="Mourched A.-S."/>
            <person name="Charusanti P."/>
            <person name="Shaw S."/>
            <person name="Blin K."/>
            <person name="Weber T."/>
        </authorList>
    </citation>
    <scope>NUCLEOTIDE SEQUENCE</scope>
    <source>
        <strain evidence="2">NBC_00093</strain>
    </source>
</reference>
<feature type="domain" description="DUF6603" evidence="1">
    <location>
        <begin position="451"/>
        <end position="1018"/>
    </location>
</feature>